<sequence>MNQKDWETTDVVICGCGPTGALLSAYLGRAGVHNVVLEKEPTITTDPRGIALDDDGIRYLQGLGLYDFIYTKIGTSMGRFNFVSGTDCDMHKAPILAMDYNIIAGATGHVGFIGHKQPVLESHIRDCMPSSHCSLRCNATVIRLEEDEDWTYCTYRTATGEEHSLRARFFVGADGKTGYTRKQYLEPRGVILEKFHEAFYEETWVALNWRITLPTPQSHPSFPLWKRGYSPEQVYDLFFPPEFRFLCNPDRPAVAGRFGLPADRLWRFEYIIHKGEDGYVMASPEEMRRVVYPYITHRGSRYQLAGDVQFPEDCIEVLRCRPFTFSSRTCNIWAKDRVILCGDAAHVFPPFGGQGIVSGFRDAISLSWRLAMLCRYHSNQKSHHDVLKAWYEERKQQLKLSLATTVANGVMVCETHPLKIFLRDWYIWFLQFIPSWRRQLQHGRRNAAIFRYKHSSGMPFIPDLNGGLYLPQIYCRRTEDNEILFTDDAIYDSDNTTSLFRLFVYVQDSSEIPAIKHALEGIENWSRGEFRATDIPFILEKGDIDPTGSSKGRNIFHVATADEFANSPLCSDRPRPSDYDPFLLGNKVQGKYIIVRMDRTVFASCANEDQLRGAVQTMLGYLYGDTSAEYYSAKIYIRM</sequence>
<dbReference type="PRINTS" id="PR00420">
    <property type="entry name" value="RNGMNOXGNASE"/>
</dbReference>
<dbReference type="InterPro" id="IPR002938">
    <property type="entry name" value="FAD-bd"/>
</dbReference>
<accession>A0A8H3T3P3</accession>
<dbReference type="GO" id="GO:0071949">
    <property type="term" value="F:FAD binding"/>
    <property type="evidence" value="ECO:0007669"/>
    <property type="project" value="InterPro"/>
</dbReference>
<dbReference type="GO" id="GO:0008688">
    <property type="term" value="F:3-(3-hydroxyphenyl)propionate hydroxylase activity"/>
    <property type="evidence" value="ECO:0007669"/>
    <property type="project" value="TreeGrafter"/>
</dbReference>
<dbReference type="InterPro" id="IPR036188">
    <property type="entry name" value="FAD/NAD-bd_sf"/>
</dbReference>
<name>A0A8H3T3P3_ASPTU</name>
<dbReference type="SUPFAM" id="SSF51905">
    <property type="entry name" value="FAD/NAD(P)-binding domain"/>
    <property type="match status" value="1"/>
</dbReference>
<dbReference type="GO" id="GO:0019622">
    <property type="term" value="P:3-(3-hydroxy)phenylpropionate catabolic process"/>
    <property type="evidence" value="ECO:0007669"/>
    <property type="project" value="TreeGrafter"/>
</dbReference>
<dbReference type="Gene3D" id="3.50.50.60">
    <property type="entry name" value="FAD/NAD(P)-binding domain"/>
    <property type="match status" value="2"/>
</dbReference>
<evidence type="ECO:0000313" key="2">
    <source>
        <dbReference type="EMBL" id="GLA82627.1"/>
    </source>
</evidence>
<dbReference type="AlphaFoldDB" id="A0A8H3T3P3"/>
<comment type="caution">
    <text evidence="2">The sequence shown here is derived from an EMBL/GenBank/DDBJ whole genome shotgun (WGS) entry which is preliminary data.</text>
</comment>
<dbReference type="PANTHER" id="PTHR43476:SF3">
    <property type="entry name" value="FAD-BINDING MONOOXYGENASE"/>
    <property type="match status" value="1"/>
</dbReference>
<organism evidence="2 3">
    <name type="scientific">Aspergillus tubingensis</name>
    <dbReference type="NCBI Taxonomy" id="5068"/>
    <lineage>
        <taxon>Eukaryota</taxon>
        <taxon>Fungi</taxon>
        <taxon>Dikarya</taxon>
        <taxon>Ascomycota</taxon>
        <taxon>Pezizomycotina</taxon>
        <taxon>Eurotiomycetes</taxon>
        <taxon>Eurotiomycetidae</taxon>
        <taxon>Eurotiales</taxon>
        <taxon>Aspergillaceae</taxon>
        <taxon>Aspergillus</taxon>
        <taxon>Aspergillus subgen. Circumdati</taxon>
    </lineage>
</organism>
<evidence type="ECO:0000259" key="1">
    <source>
        <dbReference type="Pfam" id="PF01494"/>
    </source>
</evidence>
<feature type="domain" description="FAD-binding" evidence="1">
    <location>
        <begin position="9"/>
        <end position="184"/>
    </location>
</feature>
<dbReference type="Proteomes" id="UP001144157">
    <property type="component" value="Unassembled WGS sequence"/>
</dbReference>
<dbReference type="EMBL" id="BRPE01000003">
    <property type="protein sequence ID" value="GLA82627.1"/>
    <property type="molecule type" value="Genomic_DNA"/>
</dbReference>
<evidence type="ECO:0000313" key="3">
    <source>
        <dbReference type="Proteomes" id="UP001144157"/>
    </source>
</evidence>
<proteinExistence type="predicted"/>
<protein>
    <recommendedName>
        <fullName evidence="1">FAD-binding domain-containing protein</fullName>
    </recommendedName>
</protein>
<gene>
    <name evidence="2" type="ORF">AtubIFM56815_006814</name>
</gene>
<feature type="domain" description="FAD-binding" evidence="1">
    <location>
        <begin position="316"/>
        <end position="380"/>
    </location>
</feature>
<dbReference type="Pfam" id="PF01494">
    <property type="entry name" value="FAD_binding_3"/>
    <property type="match status" value="2"/>
</dbReference>
<dbReference type="InterPro" id="IPR050631">
    <property type="entry name" value="PheA/TfdB_FAD_monoxygenase"/>
</dbReference>
<dbReference type="PANTHER" id="PTHR43476">
    <property type="entry name" value="3-(3-HYDROXY-PHENYL)PROPIONATE/3-HYDROXYCINNAMIC ACID HYDROXYLASE"/>
    <property type="match status" value="1"/>
</dbReference>
<reference evidence="2" key="1">
    <citation type="submission" date="2022-07" db="EMBL/GenBank/DDBJ databases">
        <title>Taxonomy of Aspergillus series Nigri: significant species reduction supported by multi-species coalescent approaches.</title>
        <authorList>
            <person name="Bian C."/>
            <person name="Kusuya Y."/>
            <person name="Sklenar F."/>
            <person name="D'hooge E."/>
            <person name="Yaguchi T."/>
            <person name="Takahashi H."/>
            <person name="Hubka V."/>
        </authorList>
    </citation>
    <scope>NUCLEOTIDE SEQUENCE</scope>
    <source>
        <strain evidence="2">IFM 56815</strain>
    </source>
</reference>